<keyword evidence="1" id="KW-0812">Transmembrane</keyword>
<evidence type="ECO:0000256" key="1">
    <source>
        <dbReference type="SAM" id="Phobius"/>
    </source>
</evidence>
<feature type="transmembrane region" description="Helical" evidence="1">
    <location>
        <begin position="21"/>
        <end position="45"/>
    </location>
</feature>
<feature type="transmembrane region" description="Helical" evidence="1">
    <location>
        <begin position="261"/>
        <end position="281"/>
    </location>
</feature>
<sequence>MLTMTTYKSDYDKFNWAKATISIILLFSLSIGICISPHIAFWMAIALLLTKYSNVKIIRNLLVIIAVAMIIFTVTSREIGISVSDDLTKIYMPIVESQKEGFGIFGTWMGLEIGYGAYMSMLLNFVPNPNARLVLLFSVILSTLLYLVWVLYFLLPKIPAKNRGLILAISLSFLQIGFLSQFLRQEIATPLILMAIFLWEDNKKKQSLLVLFISIIFHTSSLFIFLFYLIFSRLRKLYILAGAVTFLVMVLILNFRPTLLISLFDALHLSFFGGKLVYYVSASKNSIIDAVKNGKFFFIILMLILVRWRKIKENSLNMDNNDWLFKIVKFSFWGCVYTVPLLLLPNASRFFLVVPGFLFPLCIYAAFKREIGFIHVLFVFFILFSLLVPGRLNGGINDGFDIWKYYPWYSDQLFYYISWVNDYAP</sequence>
<feature type="transmembrane region" description="Helical" evidence="1">
    <location>
        <begin position="133"/>
        <end position="155"/>
    </location>
</feature>
<keyword evidence="1" id="KW-0472">Membrane</keyword>
<name>A0A346NT48_KLEAE</name>
<feature type="transmembrane region" description="Helical" evidence="1">
    <location>
        <begin position="323"/>
        <end position="343"/>
    </location>
</feature>
<feature type="transmembrane region" description="Helical" evidence="1">
    <location>
        <begin position="373"/>
        <end position="392"/>
    </location>
</feature>
<feature type="transmembrane region" description="Helical" evidence="1">
    <location>
        <begin position="293"/>
        <end position="311"/>
    </location>
</feature>
<dbReference type="EMBL" id="MF687356">
    <property type="protein sequence ID" value="AXR70441.1"/>
    <property type="molecule type" value="Genomic_DNA"/>
</dbReference>
<feature type="transmembrane region" description="Helical" evidence="1">
    <location>
        <begin position="101"/>
        <end position="121"/>
    </location>
</feature>
<dbReference type="RefSeq" id="WP_080962811.1">
    <property type="nucleotide sequence ID" value="NZ_CABMNC010000002.1"/>
</dbReference>
<protein>
    <submittedName>
        <fullName evidence="2">Polymerase</fullName>
    </submittedName>
</protein>
<feature type="transmembrane region" description="Helical" evidence="1">
    <location>
        <begin position="237"/>
        <end position="255"/>
    </location>
</feature>
<dbReference type="Pfam" id="PF14897">
    <property type="entry name" value="EpsG"/>
    <property type="match status" value="1"/>
</dbReference>
<keyword evidence="1" id="KW-1133">Transmembrane helix</keyword>
<dbReference type="AlphaFoldDB" id="A0A346NT48"/>
<evidence type="ECO:0000313" key="2">
    <source>
        <dbReference type="EMBL" id="AXR70441.1"/>
    </source>
</evidence>
<accession>A0A346NT48</accession>
<feature type="transmembrane region" description="Helical" evidence="1">
    <location>
        <begin position="57"/>
        <end position="80"/>
    </location>
</feature>
<dbReference type="InterPro" id="IPR049458">
    <property type="entry name" value="EpsG-like"/>
</dbReference>
<proteinExistence type="predicted"/>
<feature type="transmembrane region" description="Helical" evidence="1">
    <location>
        <begin position="208"/>
        <end position="230"/>
    </location>
</feature>
<reference evidence="2" key="1">
    <citation type="journal article" date="2018" name="Front. Microbiol.">
        <title>Establishment of a Molecular Serotyping Scheme and a Multiplexed Luminex-Based Array for Enterobacter aerogenes.</title>
        <authorList>
            <person name="Guo X."/>
            <person name="Wang M."/>
            <person name="Wang L."/>
            <person name="Wang Y."/>
            <person name="Chen T."/>
            <person name="Wu P."/>
            <person name="Chen M."/>
            <person name="Liu B."/>
            <person name="Feng L."/>
        </authorList>
    </citation>
    <scope>NUCLEOTIDE SEQUENCE</scope>
    <source>
        <strain evidence="2">G5308</strain>
    </source>
</reference>
<feature type="transmembrane region" description="Helical" evidence="1">
    <location>
        <begin position="350"/>
        <end position="367"/>
    </location>
</feature>
<organism evidence="2">
    <name type="scientific">Klebsiella aerogenes</name>
    <name type="common">Enterobacter aerogenes</name>
    <dbReference type="NCBI Taxonomy" id="548"/>
    <lineage>
        <taxon>Bacteria</taxon>
        <taxon>Pseudomonadati</taxon>
        <taxon>Pseudomonadota</taxon>
        <taxon>Gammaproteobacteria</taxon>
        <taxon>Enterobacterales</taxon>
        <taxon>Enterobacteriaceae</taxon>
        <taxon>Klebsiella/Raoultella group</taxon>
        <taxon>Klebsiella</taxon>
    </lineage>
</organism>
<gene>
    <name evidence="2" type="primary">wzy</name>
</gene>
<feature type="transmembrane region" description="Helical" evidence="1">
    <location>
        <begin position="164"/>
        <end position="183"/>
    </location>
</feature>